<reference evidence="1 2" key="1">
    <citation type="journal article" date="2023" name="Plants (Basel)">
        <title>Bridging the Gap: Combining Genomics and Transcriptomics Approaches to Understand Stylosanthes scabra, an Orphan Legume from the Brazilian Caatinga.</title>
        <authorList>
            <person name="Ferreira-Neto J.R.C."/>
            <person name="da Silva M.D."/>
            <person name="Binneck E."/>
            <person name="de Melo N.F."/>
            <person name="da Silva R.H."/>
            <person name="de Melo A.L.T.M."/>
            <person name="Pandolfi V."/>
            <person name="Bustamante F.O."/>
            <person name="Brasileiro-Vidal A.C."/>
            <person name="Benko-Iseppon A.M."/>
        </authorList>
    </citation>
    <scope>NUCLEOTIDE SEQUENCE [LARGE SCALE GENOMIC DNA]</scope>
    <source>
        <tissue evidence="1">Leaves</tissue>
    </source>
</reference>
<organism evidence="1 2">
    <name type="scientific">Stylosanthes scabra</name>
    <dbReference type="NCBI Taxonomy" id="79078"/>
    <lineage>
        <taxon>Eukaryota</taxon>
        <taxon>Viridiplantae</taxon>
        <taxon>Streptophyta</taxon>
        <taxon>Embryophyta</taxon>
        <taxon>Tracheophyta</taxon>
        <taxon>Spermatophyta</taxon>
        <taxon>Magnoliopsida</taxon>
        <taxon>eudicotyledons</taxon>
        <taxon>Gunneridae</taxon>
        <taxon>Pentapetalae</taxon>
        <taxon>rosids</taxon>
        <taxon>fabids</taxon>
        <taxon>Fabales</taxon>
        <taxon>Fabaceae</taxon>
        <taxon>Papilionoideae</taxon>
        <taxon>50 kb inversion clade</taxon>
        <taxon>dalbergioids sensu lato</taxon>
        <taxon>Dalbergieae</taxon>
        <taxon>Pterocarpus clade</taxon>
        <taxon>Stylosanthes</taxon>
    </lineage>
</organism>
<proteinExistence type="predicted"/>
<protein>
    <submittedName>
        <fullName evidence="1">Uncharacterized protein</fullName>
    </submittedName>
</protein>
<name>A0ABU6X6J6_9FABA</name>
<dbReference type="EMBL" id="JASCZI010211509">
    <property type="protein sequence ID" value="MED6193446.1"/>
    <property type="molecule type" value="Genomic_DNA"/>
</dbReference>
<gene>
    <name evidence="1" type="ORF">PIB30_019561</name>
</gene>
<dbReference type="Proteomes" id="UP001341840">
    <property type="component" value="Unassembled WGS sequence"/>
</dbReference>
<sequence length="161" mass="18658">MSRFSSTDRFSAGSLVLFPFFQKVVLKVELDCDSDRFDRPVRSDFQNYAWNESFCWRKSAFYSWRRLARRDKQPLALSPGPTSKLWPVNPPCCCSEQRKTTRHFDLLAARECRRLVVQGGHLQRERFLGGEWFSILMASSYSTTTSKEAYTPGLNPLVTTK</sequence>
<keyword evidence="2" id="KW-1185">Reference proteome</keyword>
<comment type="caution">
    <text evidence="1">The sequence shown here is derived from an EMBL/GenBank/DDBJ whole genome shotgun (WGS) entry which is preliminary data.</text>
</comment>
<evidence type="ECO:0000313" key="2">
    <source>
        <dbReference type="Proteomes" id="UP001341840"/>
    </source>
</evidence>
<evidence type="ECO:0000313" key="1">
    <source>
        <dbReference type="EMBL" id="MED6193446.1"/>
    </source>
</evidence>
<accession>A0ABU6X6J6</accession>